<feature type="domain" description="ABC transmembrane type-1" evidence="12">
    <location>
        <begin position="218"/>
        <end position="457"/>
    </location>
</feature>
<evidence type="ECO:0000256" key="10">
    <source>
        <dbReference type="SAM" id="SignalP"/>
    </source>
</evidence>
<dbReference type="PROSITE" id="PS00211">
    <property type="entry name" value="ABC_TRANSPORTER_1"/>
    <property type="match status" value="1"/>
</dbReference>
<keyword evidence="8 9" id="KW-0472">Membrane</keyword>
<dbReference type="PROSITE" id="PS50929">
    <property type="entry name" value="ABC_TM1F"/>
    <property type="match status" value="1"/>
</dbReference>
<dbReference type="Pfam" id="PF00664">
    <property type="entry name" value="ABC_membrane"/>
    <property type="match status" value="1"/>
</dbReference>
<dbReference type="SUPFAM" id="SSF52540">
    <property type="entry name" value="P-loop containing nucleoside triphosphate hydrolases"/>
    <property type="match status" value="1"/>
</dbReference>
<feature type="transmembrane region" description="Helical" evidence="9">
    <location>
        <begin position="314"/>
        <end position="336"/>
    </location>
</feature>
<dbReference type="InterPro" id="IPR011527">
    <property type="entry name" value="ABC1_TM_dom"/>
</dbReference>
<dbReference type="EMBL" id="QRUP01000015">
    <property type="protein sequence ID" value="RGR72422.1"/>
    <property type="molecule type" value="Genomic_DNA"/>
</dbReference>
<dbReference type="CDD" id="cd18548">
    <property type="entry name" value="ABC_6TM_Tm287_like"/>
    <property type="match status" value="1"/>
</dbReference>
<feature type="chain" id="PRO_5019066266" evidence="10">
    <location>
        <begin position="27"/>
        <end position="743"/>
    </location>
</feature>
<dbReference type="Proteomes" id="UP000284178">
    <property type="component" value="Unassembled WGS sequence"/>
</dbReference>
<dbReference type="GO" id="GO:0005524">
    <property type="term" value="F:ATP binding"/>
    <property type="evidence" value="ECO:0007669"/>
    <property type="project" value="UniProtKB-KW"/>
</dbReference>
<keyword evidence="5" id="KW-0547">Nucleotide-binding</keyword>
<evidence type="ECO:0000256" key="9">
    <source>
        <dbReference type="SAM" id="Phobius"/>
    </source>
</evidence>
<evidence type="ECO:0000256" key="4">
    <source>
        <dbReference type="ARBA" id="ARBA00022692"/>
    </source>
</evidence>
<keyword evidence="14" id="KW-1185">Reference proteome</keyword>
<evidence type="ECO:0000256" key="5">
    <source>
        <dbReference type="ARBA" id="ARBA00022741"/>
    </source>
</evidence>
<keyword evidence="6 13" id="KW-0067">ATP-binding</keyword>
<evidence type="ECO:0000259" key="11">
    <source>
        <dbReference type="PROSITE" id="PS50893"/>
    </source>
</evidence>
<keyword evidence="3" id="KW-1003">Cell membrane</keyword>
<dbReference type="Gene3D" id="3.40.50.300">
    <property type="entry name" value="P-loop containing nucleotide triphosphate hydrolases"/>
    <property type="match status" value="1"/>
</dbReference>
<dbReference type="InterPro" id="IPR017871">
    <property type="entry name" value="ABC_transporter-like_CS"/>
</dbReference>
<feature type="transmembrane region" description="Helical" evidence="9">
    <location>
        <begin position="394"/>
        <end position="417"/>
    </location>
</feature>
<dbReference type="PANTHER" id="PTHR24221">
    <property type="entry name" value="ATP-BINDING CASSETTE SUB-FAMILY B"/>
    <property type="match status" value="1"/>
</dbReference>
<dbReference type="GO" id="GO:0140359">
    <property type="term" value="F:ABC-type transporter activity"/>
    <property type="evidence" value="ECO:0007669"/>
    <property type="project" value="InterPro"/>
</dbReference>
<evidence type="ECO:0000313" key="14">
    <source>
        <dbReference type="Proteomes" id="UP000284178"/>
    </source>
</evidence>
<evidence type="ECO:0000256" key="6">
    <source>
        <dbReference type="ARBA" id="ARBA00022840"/>
    </source>
</evidence>
<dbReference type="InterPro" id="IPR036640">
    <property type="entry name" value="ABC1_TM_sf"/>
</dbReference>
<accession>A0A412FW50</accession>
<evidence type="ECO:0000256" key="1">
    <source>
        <dbReference type="ARBA" id="ARBA00004651"/>
    </source>
</evidence>
<dbReference type="PROSITE" id="PS50893">
    <property type="entry name" value="ABC_TRANSPORTER_2"/>
    <property type="match status" value="1"/>
</dbReference>
<evidence type="ECO:0000256" key="2">
    <source>
        <dbReference type="ARBA" id="ARBA00022448"/>
    </source>
</evidence>
<dbReference type="SUPFAM" id="SSF90123">
    <property type="entry name" value="ABC transporter transmembrane region"/>
    <property type="match status" value="1"/>
</dbReference>
<feature type="transmembrane region" description="Helical" evidence="9">
    <location>
        <begin position="285"/>
        <end position="308"/>
    </location>
</feature>
<dbReference type="InterPro" id="IPR003439">
    <property type="entry name" value="ABC_transporter-like_ATP-bd"/>
</dbReference>
<reference evidence="13 14" key="1">
    <citation type="submission" date="2018-08" db="EMBL/GenBank/DDBJ databases">
        <title>A genome reference for cultivated species of the human gut microbiota.</title>
        <authorList>
            <person name="Zou Y."/>
            <person name="Xue W."/>
            <person name="Luo G."/>
        </authorList>
    </citation>
    <scope>NUCLEOTIDE SEQUENCE [LARGE SCALE GENOMIC DNA]</scope>
    <source>
        <strain evidence="13 14">AF24-29</strain>
    </source>
</reference>
<dbReference type="GO" id="GO:0005886">
    <property type="term" value="C:plasma membrane"/>
    <property type="evidence" value="ECO:0007669"/>
    <property type="project" value="UniProtKB-SubCell"/>
</dbReference>
<comment type="caution">
    <text evidence="13">The sequence shown here is derived from an EMBL/GenBank/DDBJ whole genome shotgun (WGS) entry which is preliminary data.</text>
</comment>
<dbReference type="InterPro" id="IPR027417">
    <property type="entry name" value="P-loop_NTPase"/>
</dbReference>
<keyword evidence="2" id="KW-0813">Transport</keyword>
<gene>
    <name evidence="13" type="ORF">DWY25_12285</name>
</gene>
<dbReference type="PANTHER" id="PTHR24221:SF276">
    <property type="entry name" value="ABC TRANSPORTER, ATP-BINDING_PERMEASE PROTEIN"/>
    <property type="match status" value="1"/>
</dbReference>
<dbReference type="GO" id="GO:0016887">
    <property type="term" value="F:ATP hydrolysis activity"/>
    <property type="evidence" value="ECO:0007669"/>
    <property type="project" value="InterPro"/>
</dbReference>
<name>A0A412FW50_9FIRM</name>
<dbReference type="Gene3D" id="1.20.1560.10">
    <property type="entry name" value="ABC transporter type 1, transmembrane domain"/>
    <property type="match status" value="1"/>
</dbReference>
<dbReference type="GeneID" id="83016172"/>
<feature type="transmembrane region" description="Helical" evidence="9">
    <location>
        <begin position="437"/>
        <end position="456"/>
    </location>
</feature>
<dbReference type="FunFam" id="3.40.50.300:FF:000221">
    <property type="entry name" value="Multidrug ABC transporter ATP-binding protein"/>
    <property type="match status" value="1"/>
</dbReference>
<organism evidence="13 14">
    <name type="scientific">Holdemania filiformis</name>
    <dbReference type="NCBI Taxonomy" id="61171"/>
    <lineage>
        <taxon>Bacteria</taxon>
        <taxon>Bacillati</taxon>
        <taxon>Bacillota</taxon>
        <taxon>Erysipelotrichia</taxon>
        <taxon>Erysipelotrichales</taxon>
        <taxon>Erysipelotrichaceae</taxon>
        <taxon>Holdemania</taxon>
    </lineage>
</organism>
<protein>
    <submittedName>
        <fullName evidence="13">ABC transporter ATP-binding protein</fullName>
    </submittedName>
</protein>
<dbReference type="InterPro" id="IPR039421">
    <property type="entry name" value="Type_1_exporter"/>
</dbReference>
<dbReference type="InterPro" id="IPR003593">
    <property type="entry name" value="AAA+_ATPase"/>
</dbReference>
<evidence type="ECO:0000256" key="8">
    <source>
        <dbReference type="ARBA" id="ARBA00023136"/>
    </source>
</evidence>
<evidence type="ECO:0000259" key="12">
    <source>
        <dbReference type="PROSITE" id="PS50929"/>
    </source>
</evidence>
<evidence type="ECO:0000256" key="7">
    <source>
        <dbReference type="ARBA" id="ARBA00022989"/>
    </source>
</evidence>
<keyword evidence="4 9" id="KW-0812">Transmembrane</keyword>
<dbReference type="Pfam" id="PF00005">
    <property type="entry name" value="ABC_tran"/>
    <property type="match status" value="1"/>
</dbReference>
<keyword evidence="10" id="KW-0732">Signal</keyword>
<feature type="transmembrane region" description="Helical" evidence="9">
    <location>
        <begin position="215"/>
        <end position="236"/>
    </location>
</feature>
<feature type="signal peptide" evidence="10">
    <location>
        <begin position="1"/>
        <end position="26"/>
    </location>
</feature>
<dbReference type="SMART" id="SM00382">
    <property type="entry name" value="AAA"/>
    <property type="match status" value="1"/>
</dbReference>
<feature type="domain" description="ABC transporter" evidence="11">
    <location>
        <begin position="492"/>
        <end position="729"/>
    </location>
</feature>
<keyword evidence="7 9" id="KW-1133">Transmembrane helix</keyword>
<dbReference type="AlphaFoldDB" id="A0A412FW50"/>
<dbReference type="RefSeq" id="WP_117895467.1">
    <property type="nucleotide sequence ID" value="NZ_CABJCV010000015.1"/>
</dbReference>
<comment type="subcellular location">
    <subcellularLocation>
        <location evidence="1">Cell membrane</location>
        <topology evidence="1">Multi-pass membrane protein</topology>
    </subcellularLocation>
</comment>
<evidence type="ECO:0000313" key="13">
    <source>
        <dbReference type="EMBL" id="RGR72422.1"/>
    </source>
</evidence>
<sequence length="743" mass="82091">MVKLTKYLKPFALSIAAVIVLLFAQAQCELALPDYMADIVDVGIQTGGIHSAIPEVIRQSEAEKLSMFLSDEDQRLFLSSYTLVEAGQASAEQIKQAPLVEQEPVYFLNPLEDEQRDQLNSVLAKAEMILVSIPGLKETEEFKALNLPEDVDLITLLPQLPQEVFDEILTKIDANLDVAGENALSVASAQFVKMEYKAIGINTDSIQLNYIFNSGLRMLGVALFGTICAIVVTFLASRIAAGVSRNLRLAVFSKVENFASAEFNQFSTGTLITRTTNDVQQIQQVLVMFMRIVVYAPIIGVGAIIKVLNTNASMTWIIALVVVVIMAIMGVAFAVVMPKFSIIQKLLDKMNSVLREFLDGLPVIRAFNTQAHEEKKFDQVNDDMTKTNLFVQRTLGVLMPMMMLVMNCVGILIVWVGGHQIDMGTLQVGNMMAFIQYSMQIIMAFLMITMVSIMLPRAAVSIKRVMEVLNCELSITDPKQPKAFDPQQHGYVEFKDVAFRYPGAEENVIENISFLARPGQTTAFIGSTGSGKSTIVNLVPRFFDVTAGSIEVDGVDIREVSQQELRHRIGYVPQKGVLFSGTIESNLRYAEADADWHQLKQAAEIAQASEFIDSKPEGYDTPIAQGGTNVSGGQKQRLSIARALVRNPEIYIFDDSFSALDFKTDAALRKALNELCQRTGSTVLLVAQRISSIMHADQIVVLDKGRIAGIGTHEQLMKTCEVYQEIAYSQLSKEELGHDEHEA</sequence>
<evidence type="ECO:0000256" key="3">
    <source>
        <dbReference type="ARBA" id="ARBA00022475"/>
    </source>
</evidence>
<proteinExistence type="predicted"/>